<dbReference type="InterPro" id="IPR029045">
    <property type="entry name" value="ClpP/crotonase-like_dom_sf"/>
</dbReference>
<dbReference type="RefSeq" id="WP_061516245.1">
    <property type="nucleotide sequence ID" value="NZ_JRHX01000087.1"/>
</dbReference>
<evidence type="ECO:0000256" key="1">
    <source>
        <dbReference type="ARBA" id="ARBA00005254"/>
    </source>
</evidence>
<dbReference type="EMBL" id="JRHX01000087">
    <property type="protein sequence ID" value="KXZ68824.1"/>
    <property type="molecule type" value="Genomic_DNA"/>
</dbReference>
<accession>A0A150HQY9</accession>
<dbReference type="CDD" id="cd06558">
    <property type="entry name" value="crotonase-like"/>
    <property type="match status" value="1"/>
</dbReference>
<dbReference type="PANTHER" id="PTHR43802:SF1">
    <property type="entry name" value="IP11341P-RELATED"/>
    <property type="match status" value="1"/>
</dbReference>
<proteinExistence type="inferred from homology"/>
<comment type="similarity">
    <text evidence="1">Belongs to the enoyl-CoA hydratase/isomerase family.</text>
</comment>
<dbReference type="AlphaFoldDB" id="A0A150HQY9"/>
<keyword evidence="2" id="KW-0456">Lyase</keyword>
<dbReference type="NCBIfam" id="NF005126">
    <property type="entry name" value="PRK06563.1"/>
    <property type="match status" value="1"/>
</dbReference>
<gene>
    <name evidence="2" type="primary">paaF_2</name>
    <name evidence="2" type="ORF">AVENLUH13518_02985</name>
</gene>
<sequence length="260" mass="28541">MSLGKVSREIKGHIMLIGLDRVAKRNAFDSHMIADLSLALTEYENNPELRCAVIFAHGDHFTAGLDLVELQPKIPQGIFNFEEGQVNPWGVSGRHRTKPIVVAVQGFCYTAGVELMLNADVVIASEDTIFGQLEVLRGIMPFGGATVRFVQAAGWQKAMPYLLTGKTFDTQTADKLNLLSEIVEKGKQLDRAIEVAQEICIAAPLAVQALLASATDAVTEGQMFAFQKMDSYLKPLFSSQDAQEGVRAMLERRLPDFKGK</sequence>
<dbReference type="Pfam" id="PF00378">
    <property type="entry name" value="ECH_1"/>
    <property type="match status" value="1"/>
</dbReference>
<reference evidence="2 3" key="1">
    <citation type="journal article" date="2016" name="Sci. Rep.">
        <title>Genomic and phenotypic characterization of the species Acinetobacter venetianus.</title>
        <authorList>
            <person name="Fondi M."/>
            <person name="Maida I."/>
            <person name="Perrin E."/>
            <person name="Orlandini V."/>
            <person name="La Torre L."/>
            <person name="Bosi E."/>
            <person name="Negroni A."/>
            <person name="Zanaroli G."/>
            <person name="Fava F."/>
            <person name="Decorosi F."/>
            <person name="Giovannetti L."/>
            <person name="Viti C."/>
            <person name="Vaneechoutte M."/>
            <person name="Dijkshoorn L."/>
            <person name="Fani R."/>
        </authorList>
    </citation>
    <scope>NUCLEOTIDE SEQUENCE [LARGE SCALE GENOMIC DNA]</scope>
    <source>
        <strain evidence="2 3">LUH13518</strain>
    </source>
</reference>
<dbReference type="GO" id="GO:0004300">
    <property type="term" value="F:enoyl-CoA hydratase activity"/>
    <property type="evidence" value="ECO:0007669"/>
    <property type="project" value="UniProtKB-EC"/>
</dbReference>
<dbReference type="PANTHER" id="PTHR43802">
    <property type="entry name" value="ENOYL-COA HYDRATASE"/>
    <property type="match status" value="1"/>
</dbReference>
<name>A0A150HQY9_9GAMM</name>
<evidence type="ECO:0000313" key="2">
    <source>
        <dbReference type="EMBL" id="KXZ68824.1"/>
    </source>
</evidence>
<dbReference type="Proteomes" id="UP000075544">
    <property type="component" value="Unassembled WGS sequence"/>
</dbReference>
<dbReference type="InterPro" id="IPR014748">
    <property type="entry name" value="Enoyl-CoA_hydra_C"/>
</dbReference>
<protein>
    <submittedName>
        <fullName evidence="2">2,3-dehydroadipyl-CoA hydratase</fullName>
        <ecNumber evidence="2">4.2.1.17</ecNumber>
    </submittedName>
</protein>
<comment type="caution">
    <text evidence="2">The sequence shown here is derived from an EMBL/GenBank/DDBJ whole genome shotgun (WGS) entry which is preliminary data.</text>
</comment>
<organism evidence="2 3">
    <name type="scientific">Acinetobacter venetianus</name>
    <dbReference type="NCBI Taxonomy" id="52133"/>
    <lineage>
        <taxon>Bacteria</taxon>
        <taxon>Pseudomonadati</taxon>
        <taxon>Pseudomonadota</taxon>
        <taxon>Gammaproteobacteria</taxon>
        <taxon>Moraxellales</taxon>
        <taxon>Moraxellaceae</taxon>
        <taxon>Acinetobacter</taxon>
    </lineage>
</organism>
<evidence type="ECO:0000313" key="3">
    <source>
        <dbReference type="Proteomes" id="UP000075544"/>
    </source>
</evidence>
<dbReference type="SUPFAM" id="SSF52096">
    <property type="entry name" value="ClpP/crotonase"/>
    <property type="match status" value="1"/>
</dbReference>
<dbReference type="PATRIC" id="fig|52133.19.peg.3031"/>
<dbReference type="InterPro" id="IPR001753">
    <property type="entry name" value="Enoyl-CoA_hydra/iso"/>
</dbReference>
<dbReference type="EC" id="4.2.1.17" evidence="2"/>
<dbReference type="Gene3D" id="1.10.12.10">
    <property type="entry name" value="Lyase 2-enoyl-coa Hydratase, Chain A, domain 2"/>
    <property type="match status" value="1"/>
</dbReference>
<dbReference type="Gene3D" id="3.90.226.10">
    <property type="entry name" value="2-enoyl-CoA Hydratase, Chain A, domain 1"/>
    <property type="match status" value="1"/>
</dbReference>